<evidence type="ECO:0000259" key="2">
    <source>
        <dbReference type="Pfam" id="PF01145"/>
    </source>
</evidence>
<dbReference type="Pfam" id="PF01145">
    <property type="entry name" value="Band_7"/>
    <property type="match status" value="1"/>
</dbReference>
<keyword evidence="1" id="KW-1133">Transmembrane helix</keyword>
<dbReference type="EMBL" id="BQXS01000027">
    <property type="protein sequence ID" value="GKT27556.1"/>
    <property type="molecule type" value="Genomic_DNA"/>
</dbReference>
<accession>A0ABQ5K9J1</accession>
<reference evidence="3" key="1">
    <citation type="submission" date="2022-03" db="EMBL/GenBank/DDBJ databases">
        <title>Draft genome sequence of Aduncisulcus paluster, a free-living microaerophilic Fornicata.</title>
        <authorList>
            <person name="Yuyama I."/>
            <person name="Kume K."/>
            <person name="Tamura T."/>
            <person name="Inagaki Y."/>
            <person name="Hashimoto T."/>
        </authorList>
    </citation>
    <scope>NUCLEOTIDE SEQUENCE</scope>
    <source>
        <strain evidence="3">NY0171</strain>
    </source>
</reference>
<name>A0ABQ5K9J1_9EUKA</name>
<comment type="caution">
    <text evidence="3">The sequence shown here is derived from an EMBL/GenBank/DDBJ whole genome shotgun (WGS) entry which is preliminary data.</text>
</comment>
<keyword evidence="1" id="KW-0472">Membrane</keyword>
<feature type="transmembrane region" description="Helical" evidence="1">
    <location>
        <begin position="63"/>
        <end position="84"/>
    </location>
</feature>
<evidence type="ECO:0000256" key="1">
    <source>
        <dbReference type="SAM" id="Phobius"/>
    </source>
</evidence>
<organism evidence="3 4">
    <name type="scientific">Aduncisulcus paluster</name>
    <dbReference type="NCBI Taxonomy" id="2918883"/>
    <lineage>
        <taxon>Eukaryota</taxon>
        <taxon>Metamonada</taxon>
        <taxon>Carpediemonas-like organisms</taxon>
        <taxon>Aduncisulcus</taxon>
    </lineage>
</organism>
<sequence>MMFDAYDLSGFTPHMLATDIVTVSHWSKTVQTFVPSGRPVAYSQQNTVSGLRKYHNIMEVKQVIGIVYIVIVCIAILGAFWWLIGLDKVKIGEYGVLYNSVTKRIVEDKTAGPGRHYVGWFKKYRTWPATYLTMELLNVVAIPQESTFTKFDISFQYTLDKEYVATIYSKYIEFDIYENRLKAQIRDGILEVVGNYKYNEFYTLRNPPYDSVDDLCYDSEGNEKTCVKEAFYEEFQNKCEGSADDEGLYCEIKSVQLRRMYFSDTLEDNIVAQQVLVQQQNNESIRKDIAVQEQALQEVYSETDLLVAQILYAKVEADNSVTPGYYVTGNQTVSDGYGTAVATITASELEVIEALQDAVDGPGLTDAQILAYQKILYAKVEADNSVTPGYYVTGNQTVSDGYGTAVATITASELEVIEALQDAVDGPGLTDAQILAYQKVRMEREKEQIVVAM</sequence>
<feature type="domain" description="Band 7" evidence="2">
    <location>
        <begin position="88"/>
        <end position="289"/>
    </location>
</feature>
<protein>
    <recommendedName>
        <fullName evidence="2">Band 7 domain-containing protein</fullName>
    </recommendedName>
</protein>
<dbReference type="Proteomes" id="UP001057375">
    <property type="component" value="Unassembled WGS sequence"/>
</dbReference>
<evidence type="ECO:0000313" key="4">
    <source>
        <dbReference type="Proteomes" id="UP001057375"/>
    </source>
</evidence>
<dbReference type="InterPro" id="IPR001107">
    <property type="entry name" value="Band_7"/>
</dbReference>
<keyword evidence="4" id="KW-1185">Reference proteome</keyword>
<gene>
    <name evidence="3" type="ORF">ADUPG1_000086</name>
</gene>
<proteinExistence type="predicted"/>
<keyword evidence="1" id="KW-0812">Transmembrane</keyword>
<evidence type="ECO:0000313" key="3">
    <source>
        <dbReference type="EMBL" id="GKT27556.1"/>
    </source>
</evidence>